<dbReference type="Proteomes" id="UP000315677">
    <property type="component" value="Unassembled WGS sequence"/>
</dbReference>
<accession>A0A543D0L9</accession>
<feature type="region of interest" description="Disordered" evidence="1">
    <location>
        <begin position="45"/>
        <end position="76"/>
    </location>
</feature>
<evidence type="ECO:0000313" key="4">
    <source>
        <dbReference type="Proteomes" id="UP000315677"/>
    </source>
</evidence>
<comment type="caution">
    <text evidence="3">The sequence shown here is derived from an EMBL/GenBank/DDBJ whole genome shotgun (WGS) entry which is preliminary data.</text>
</comment>
<keyword evidence="4" id="KW-1185">Reference proteome</keyword>
<evidence type="ECO:0000256" key="1">
    <source>
        <dbReference type="SAM" id="MobiDB-lite"/>
    </source>
</evidence>
<reference evidence="3 4" key="1">
    <citation type="submission" date="2019-06" db="EMBL/GenBank/DDBJ databases">
        <title>Sequencing the genomes of 1000 actinobacteria strains.</title>
        <authorList>
            <person name="Klenk H.-P."/>
        </authorList>
    </citation>
    <scope>NUCLEOTIDE SEQUENCE [LARGE SCALE GENOMIC DNA]</scope>
    <source>
        <strain evidence="3 4">DSM 45301</strain>
    </source>
</reference>
<feature type="transmembrane region" description="Helical" evidence="2">
    <location>
        <begin position="20"/>
        <end position="40"/>
    </location>
</feature>
<keyword evidence="2" id="KW-1133">Transmembrane helix</keyword>
<evidence type="ECO:0000313" key="3">
    <source>
        <dbReference type="EMBL" id="TQM02900.1"/>
    </source>
</evidence>
<dbReference type="AlphaFoldDB" id="A0A543D0L9"/>
<evidence type="ECO:0000256" key="2">
    <source>
        <dbReference type="SAM" id="Phobius"/>
    </source>
</evidence>
<sequence>MLASLRTVGPRTMEVMAVGFEALIVLAILVIIGGVVYAVASVRRAANPPREQRPAAEAGDPGGAVPREPPAQDDRS</sequence>
<keyword evidence="2" id="KW-0812">Transmembrane</keyword>
<proteinExistence type="predicted"/>
<protein>
    <submittedName>
        <fullName evidence="3">Uncharacterized protein</fullName>
    </submittedName>
</protein>
<name>A0A543D0L9_9PSEU</name>
<keyword evidence="2" id="KW-0472">Membrane</keyword>
<gene>
    <name evidence="3" type="ORF">FB558_7543</name>
</gene>
<dbReference type="EMBL" id="VFPA01000006">
    <property type="protein sequence ID" value="TQM02900.1"/>
    <property type="molecule type" value="Genomic_DNA"/>
</dbReference>
<organism evidence="3 4">
    <name type="scientific">Pseudonocardia kunmingensis</name>
    <dbReference type="NCBI Taxonomy" id="630975"/>
    <lineage>
        <taxon>Bacteria</taxon>
        <taxon>Bacillati</taxon>
        <taxon>Actinomycetota</taxon>
        <taxon>Actinomycetes</taxon>
        <taxon>Pseudonocardiales</taxon>
        <taxon>Pseudonocardiaceae</taxon>
        <taxon>Pseudonocardia</taxon>
    </lineage>
</organism>